<evidence type="ECO:0000313" key="2">
    <source>
        <dbReference type="EMBL" id="VDO32609.1"/>
    </source>
</evidence>
<name>A0A0N4WB65_HAEPC</name>
<dbReference type="STRING" id="6290.A0A0N4WB65"/>
<dbReference type="EMBL" id="UZAF01016704">
    <property type="protein sequence ID" value="VDO32609.1"/>
    <property type="molecule type" value="Genomic_DNA"/>
</dbReference>
<protein>
    <submittedName>
        <fullName evidence="4">DDE-1 domain-containing protein</fullName>
    </submittedName>
</protein>
<keyword evidence="3" id="KW-1185">Reference proteome</keyword>
<reference evidence="2 3" key="2">
    <citation type="submission" date="2018-11" db="EMBL/GenBank/DDBJ databases">
        <authorList>
            <consortium name="Pathogen Informatics"/>
        </authorList>
    </citation>
    <scope>NUCLEOTIDE SEQUENCE [LARGE SCALE GENOMIC DNA]</scope>
    <source>
        <strain evidence="2 3">MHpl1</strain>
    </source>
</reference>
<accession>A0A0N4WB65</accession>
<organism evidence="4">
    <name type="scientific">Haemonchus placei</name>
    <name type="common">Barber's pole worm</name>
    <dbReference type="NCBI Taxonomy" id="6290"/>
    <lineage>
        <taxon>Eukaryota</taxon>
        <taxon>Metazoa</taxon>
        <taxon>Ecdysozoa</taxon>
        <taxon>Nematoda</taxon>
        <taxon>Chromadorea</taxon>
        <taxon>Rhabditida</taxon>
        <taxon>Rhabditina</taxon>
        <taxon>Rhabditomorpha</taxon>
        <taxon>Strongyloidea</taxon>
        <taxon>Trichostrongylidae</taxon>
        <taxon>Haemonchus</taxon>
    </lineage>
</organism>
<sequence>MKKYPLSAFSSADQTGINKELESERTLAPVGSKQVMRMVQSVSSLTHSFTAMPVIYADGRLGEKPLVILLEKKGVFPQMGHWQAPNLLVLGGKAHIMTKSQVPAFVKECVVGPSSPPRTVLLVDSWAGFADLTDVLSEVPGDKELRLMTIPPGATALCQPLDVYFFRLFKRYIRRLHDHVAHNHPDFTFTRDNVLKMEALGKSFVQLLIDSDEEADNENVSGAPDGLFADAVEPSDDEDSEGESDAAFSNLMSFYKLFMTDELVKQVNPLWIRQVFVCARRAGALQVLGHLFSYEHREEV</sequence>
<evidence type="ECO:0000313" key="4">
    <source>
        <dbReference type="WBParaSite" id="HPLM_0000767201-mRNA-1"/>
    </source>
</evidence>
<dbReference type="OrthoDB" id="5876883at2759"/>
<feature type="region of interest" description="Disordered" evidence="1">
    <location>
        <begin position="215"/>
        <end position="244"/>
    </location>
</feature>
<evidence type="ECO:0000256" key="1">
    <source>
        <dbReference type="SAM" id="MobiDB-lite"/>
    </source>
</evidence>
<evidence type="ECO:0000313" key="3">
    <source>
        <dbReference type="Proteomes" id="UP000268014"/>
    </source>
</evidence>
<dbReference type="WBParaSite" id="HPLM_0000767201-mRNA-1">
    <property type="protein sequence ID" value="HPLM_0000767201-mRNA-1"/>
    <property type="gene ID" value="HPLM_0000767201"/>
</dbReference>
<dbReference type="AlphaFoldDB" id="A0A0N4WB65"/>
<feature type="compositionally biased region" description="Acidic residues" evidence="1">
    <location>
        <begin position="233"/>
        <end position="244"/>
    </location>
</feature>
<dbReference type="Proteomes" id="UP000268014">
    <property type="component" value="Unassembled WGS sequence"/>
</dbReference>
<gene>
    <name evidence="2" type="ORF">HPLM_LOCUS7664</name>
</gene>
<dbReference type="OMA" id="ASKEWIW"/>
<reference evidence="4" key="1">
    <citation type="submission" date="2017-02" db="UniProtKB">
        <authorList>
            <consortium name="WormBaseParasite"/>
        </authorList>
    </citation>
    <scope>IDENTIFICATION</scope>
</reference>
<proteinExistence type="predicted"/>